<keyword evidence="5" id="KW-1185">Reference proteome</keyword>
<dbReference type="InterPro" id="IPR007157">
    <property type="entry name" value="PspA_VIPP1"/>
</dbReference>
<dbReference type="PANTHER" id="PTHR31088:SF9">
    <property type="entry name" value="PHAGE SHOCK PROTEIN A"/>
    <property type="match status" value="1"/>
</dbReference>
<accession>A0A4P9VR49</accession>
<dbReference type="AlphaFoldDB" id="A0A4P9VR49"/>
<dbReference type="Pfam" id="PF04012">
    <property type="entry name" value="PspA_IM30"/>
    <property type="match status" value="1"/>
</dbReference>
<dbReference type="RefSeq" id="WP_094788862.1">
    <property type="nucleotide sequence ID" value="NZ_NDXW01000001.1"/>
</dbReference>
<gene>
    <name evidence="4" type="ORF">B9G39_22690</name>
</gene>
<evidence type="ECO:0000256" key="2">
    <source>
        <dbReference type="SAM" id="Coils"/>
    </source>
</evidence>
<name>A0A4P9VR49_9GAMM</name>
<feature type="coiled-coil region" evidence="2">
    <location>
        <begin position="110"/>
        <end position="144"/>
    </location>
</feature>
<evidence type="ECO:0000256" key="1">
    <source>
        <dbReference type="ARBA" id="ARBA00043985"/>
    </source>
</evidence>
<dbReference type="EMBL" id="NDXW01000001">
    <property type="protein sequence ID" value="RDH46033.1"/>
    <property type="molecule type" value="Genomic_DNA"/>
</dbReference>
<dbReference type="Proteomes" id="UP000257039">
    <property type="component" value="Unassembled WGS sequence"/>
</dbReference>
<feature type="region of interest" description="Disordered" evidence="3">
    <location>
        <begin position="152"/>
        <end position="200"/>
    </location>
</feature>
<evidence type="ECO:0000256" key="3">
    <source>
        <dbReference type="SAM" id="MobiDB-lite"/>
    </source>
</evidence>
<proteinExistence type="inferred from homology"/>
<comment type="similarity">
    <text evidence="1">Belongs to the PspA/Vipp/IM30 family.</text>
</comment>
<organism evidence="4 5">
    <name type="scientific">Zooshikella ganghwensis</name>
    <dbReference type="NCBI Taxonomy" id="202772"/>
    <lineage>
        <taxon>Bacteria</taxon>
        <taxon>Pseudomonadati</taxon>
        <taxon>Pseudomonadota</taxon>
        <taxon>Gammaproteobacteria</taxon>
        <taxon>Oceanospirillales</taxon>
        <taxon>Zooshikellaceae</taxon>
        <taxon>Zooshikella</taxon>
    </lineage>
</organism>
<protein>
    <submittedName>
        <fullName evidence="4">PspA/IM30 family protein</fullName>
    </submittedName>
</protein>
<feature type="coiled-coil region" evidence="2">
    <location>
        <begin position="28"/>
        <end position="55"/>
    </location>
</feature>
<reference evidence="4 5" key="1">
    <citation type="submission" date="2017-04" db="EMBL/GenBank/DDBJ databases">
        <title>Draft genome sequence of Zooshikella ganghwensis VG4 isolated from Red Sea sediments.</title>
        <authorList>
            <person name="Rehman Z."/>
            <person name="Alam I."/>
            <person name="Kamau A."/>
            <person name="Bajic V."/>
            <person name="Leiknes T."/>
        </authorList>
    </citation>
    <scope>NUCLEOTIDE SEQUENCE [LARGE SCALE GENOMIC DNA]</scope>
    <source>
        <strain evidence="4 5">VG4</strain>
    </source>
</reference>
<keyword evidence="2" id="KW-0175">Coiled coil</keyword>
<evidence type="ECO:0000313" key="4">
    <source>
        <dbReference type="EMBL" id="RDH46033.1"/>
    </source>
</evidence>
<dbReference type="PANTHER" id="PTHR31088">
    <property type="entry name" value="MEMBRANE-ASSOCIATED PROTEIN VIPP1, CHLOROPLASTIC"/>
    <property type="match status" value="1"/>
</dbReference>
<comment type="caution">
    <text evidence="4">The sequence shown here is derived from an EMBL/GenBank/DDBJ whole genome shotgun (WGS) entry which is preliminary data.</text>
</comment>
<sequence length="228" mass="25175">MSVWKKLFTAIKGGANEVAETVADSQALRILDQEMREAKDQLRKSEESLTTILAKQKLADQKTKELKASIAEHENYAMQAMEKGDEALAVEIAEKIAEFEGSLATEQGMLDQLNNSVRSLKASIKDAKLKLRQMQTQVDNIKATASLHKAQEAVSSRHLGANSKMKTAAESLQRIQEKQKQRAAEIDAANDLASEEDGRGLQERLKAAGIMENQSAQSVLERLKAKKQ</sequence>
<evidence type="ECO:0000313" key="5">
    <source>
        <dbReference type="Proteomes" id="UP000257039"/>
    </source>
</evidence>
<feature type="compositionally biased region" description="Basic and acidic residues" evidence="3">
    <location>
        <begin position="175"/>
        <end position="185"/>
    </location>
</feature>